<feature type="modified residue" description="4-aspartylphosphate" evidence="9">
    <location>
        <position position="70"/>
    </location>
</feature>
<evidence type="ECO:0000256" key="3">
    <source>
        <dbReference type="ARBA" id="ARBA00022553"/>
    </source>
</evidence>
<proteinExistence type="predicted"/>
<dbReference type="InterPro" id="IPR003594">
    <property type="entry name" value="HATPase_dom"/>
</dbReference>
<evidence type="ECO:0000256" key="4">
    <source>
        <dbReference type="ARBA" id="ARBA00022679"/>
    </source>
</evidence>
<dbReference type="GO" id="GO:0000155">
    <property type="term" value="F:phosphorelay sensor kinase activity"/>
    <property type="evidence" value="ECO:0007669"/>
    <property type="project" value="InterPro"/>
</dbReference>
<gene>
    <name evidence="13" type="ORF">DES53_102839</name>
</gene>
<dbReference type="SMART" id="SM00387">
    <property type="entry name" value="HATPase_c"/>
    <property type="match status" value="1"/>
</dbReference>
<keyword evidence="14" id="KW-1185">Reference proteome</keyword>
<evidence type="ECO:0000256" key="8">
    <source>
        <dbReference type="ARBA" id="ARBA00023012"/>
    </source>
</evidence>
<keyword evidence="5" id="KW-0547">Nucleotide-binding</keyword>
<dbReference type="CDD" id="cd16917">
    <property type="entry name" value="HATPase_UhpB-NarQ-NarX-like"/>
    <property type="match status" value="1"/>
</dbReference>
<name>A0A366HTM6_9BACT</name>
<evidence type="ECO:0000256" key="2">
    <source>
        <dbReference type="ARBA" id="ARBA00012438"/>
    </source>
</evidence>
<dbReference type="SUPFAM" id="SSF55874">
    <property type="entry name" value="ATPase domain of HSP90 chaperone/DNA topoisomerase II/histidine kinase"/>
    <property type="match status" value="1"/>
</dbReference>
<dbReference type="GO" id="GO:0016020">
    <property type="term" value="C:membrane"/>
    <property type="evidence" value="ECO:0007669"/>
    <property type="project" value="InterPro"/>
</dbReference>
<dbReference type="GO" id="GO:0046983">
    <property type="term" value="F:protein dimerization activity"/>
    <property type="evidence" value="ECO:0007669"/>
    <property type="project" value="InterPro"/>
</dbReference>
<comment type="catalytic activity">
    <reaction evidence="1">
        <text>ATP + protein L-histidine = ADP + protein N-phospho-L-histidine.</text>
        <dbReference type="EC" id="2.7.13.3"/>
    </reaction>
</comment>
<dbReference type="InterPro" id="IPR011006">
    <property type="entry name" value="CheY-like_superfamily"/>
</dbReference>
<keyword evidence="6 13" id="KW-0418">Kinase</keyword>
<protein>
    <recommendedName>
        <fullName evidence="2">histidine kinase</fullName>
        <ecNumber evidence="2">2.7.13.3</ecNumber>
    </recommendedName>
</protein>
<keyword evidence="8" id="KW-0902">Two-component regulatory system</keyword>
<evidence type="ECO:0000256" key="5">
    <source>
        <dbReference type="ARBA" id="ARBA00022741"/>
    </source>
</evidence>
<feature type="compositionally biased region" description="Polar residues" evidence="11">
    <location>
        <begin position="8"/>
        <end position="18"/>
    </location>
</feature>
<evidence type="ECO:0000313" key="13">
    <source>
        <dbReference type="EMBL" id="RBP46448.1"/>
    </source>
</evidence>
<dbReference type="Gene3D" id="3.30.565.10">
    <property type="entry name" value="Histidine kinase-like ATPase, C-terminal domain"/>
    <property type="match status" value="1"/>
</dbReference>
<keyword evidence="10" id="KW-0175">Coiled coil</keyword>
<evidence type="ECO:0000256" key="11">
    <source>
        <dbReference type="SAM" id="MobiDB-lite"/>
    </source>
</evidence>
<dbReference type="InterPro" id="IPR050482">
    <property type="entry name" value="Sensor_HK_TwoCompSys"/>
</dbReference>
<dbReference type="InterPro" id="IPR001789">
    <property type="entry name" value="Sig_transdc_resp-reg_receiver"/>
</dbReference>
<evidence type="ECO:0000256" key="10">
    <source>
        <dbReference type="SAM" id="Coils"/>
    </source>
</evidence>
<feature type="domain" description="Response regulatory" evidence="12">
    <location>
        <begin position="21"/>
        <end position="135"/>
    </location>
</feature>
<dbReference type="Gene3D" id="1.20.5.1930">
    <property type="match status" value="1"/>
</dbReference>
<dbReference type="Pfam" id="PF02518">
    <property type="entry name" value="HATPase_c"/>
    <property type="match status" value="1"/>
</dbReference>
<keyword evidence="3 9" id="KW-0597">Phosphoprotein</keyword>
<dbReference type="InterPro" id="IPR011712">
    <property type="entry name" value="Sig_transdc_His_kin_sub3_dim/P"/>
</dbReference>
<dbReference type="PANTHER" id="PTHR24421">
    <property type="entry name" value="NITRATE/NITRITE SENSOR PROTEIN NARX-RELATED"/>
    <property type="match status" value="1"/>
</dbReference>
<dbReference type="GO" id="GO:0005524">
    <property type="term" value="F:ATP binding"/>
    <property type="evidence" value="ECO:0007669"/>
    <property type="project" value="UniProtKB-KW"/>
</dbReference>
<evidence type="ECO:0000256" key="6">
    <source>
        <dbReference type="ARBA" id="ARBA00022777"/>
    </source>
</evidence>
<dbReference type="SMART" id="SM00448">
    <property type="entry name" value="REC"/>
    <property type="match status" value="1"/>
</dbReference>
<organism evidence="13 14">
    <name type="scientific">Roseimicrobium gellanilyticum</name>
    <dbReference type="NCBI Taxonomy" id="748857"/>
    <lineage>
        <taxon>Bacteria</taxon>
        <taxon>Pseudomonadati</taxon>
        <taxon>Verrucomicrobiota</taxon>
        <taxon>Verrucomicrobiia</taxon>
        <taxon>Verrucomicrobiales</taxon>
        <taxon>Verrucomicrobiaceae</taxon>
        <taxon>Roseimicrobium</taxon>
    </lineage>
</organism>
<dbReference type="OrthoDB" id="179764at2"/>
<accession>A0A366HTM6</accession>
<dbReference type="Pfam" id="PF00072">
    <property type="entry name" value="Response_reg"/>
    <property type="match status" value="1"/>
</dbReference>
<evidence type="ECO:0000313" key="14">
    <source>
        <dbReference type="Proteomes" id="UP000253426"/>
    </source>
</evidence>
<sequence length="364" mass="39702">MSKEMASDTLSPTTSPAPGQTIFVVDDDEGLTRLIARSLKREGYQAATATSGRDAMAWLQDHEADLMLLDLKLNDLNATELVERLKAKGRLVPFVIITGQGDERVAVDMMKRGALDYIVKDGQFLELVPAVVQRALAQMDREHRLAEAEEERKRLEREVLEISEQEQRRIGHDLHDGLGQTLAGVDVLLEVLKKRLATSSPLDVDAVASISGYVKDAIQQTRMLARGLSPVEVERNGLMSALKALAAHTSQLFKVTCSFTCDQAVEVRDHAKATHLYRIAQEAIHNAVRHGKAKHIDIILSELTASASLTITGDGSQVPAPQDKAGNGMGLYTMKYRAGMIGGSVEIRSAQPQGTEVVCTFPKG</sequence>
<feature type="region of interest" description="Disordered" evidence="11">
    <location>
        <begin position="1"/>
        <end position="22"/>
    </location>
</feature>
<reference evidence="13 14" key="1">
    <citation type="submission" date="2018-06" db="EMBL/GenBank/DDBJ databases">
        <title>Genomic Encyclopedia of Type Strains, Phase IV (KMG-IV): sequencing the most valuable type-strain genomes for metagenomic binning, comparative biology and taxonomic classification.</title>
        <authorList>
            <person name="Goeker M."/>
        </authorList>
    </citation>
    <scope>NUCLEOTIDE SEQUENCE [LARGE SCALE GENOMIC DNA]</scope>
    <source>
        <strain evidence="13 14">DSM 25532</strain>
    </source>
</reference>
<feature type="coiled-coil region" evidence="10">
    <location>
        <begin position="132"/>
        <end position="168"/>
    </location>
</feature>
<keyword evidence="4" id="KW-0808">Transferase</keyword>
<dbReference type="Gene3D" id="3.40.50.2300">
    <property type="match status" value="1"/>
</dbReference>
<dbReference type="EMBL" id="QNRR01000002">
    <property type="protein sequence ID" value="RBP46448.1"/>
    <property type="molecule type" value="Genomic_DNA"/>
</dbReference>
<dbReference type="Pfam" id="PF07730">
    <property type="entry name" value="HisKA_3"/>
    <property type="match status" value="1"/>
</dbReference>
<evidence type="ECO:0000256" key="1">
    <source>
        <dbReference type="ARBA" id="ARBA00000085"/>
    </source>
</evidence>
<dbReference type="EC" id="2.7.13.3" evidence="2"/>
<evidence type="ECO:0000259" key="12">
    <source>
        <dbReference type="PROSITE" id="PS50110"/>
    </source>
</evidence>
<dbReference type="PROSITE" id="PS50110">
    <property type="entry name" value="RESPONSE_REGULATORY"/>
    <property type="match status" value="1"/>
</dbReference>
<keyword evidence="7" id="KW-0067">ATP-binding</keyword>
<dbReference type="SUPFAM" id="SSF52172">
    <property type="entry name" value="CheY-like"/>
    <property type="match status" value="1"/>
</dbReference>
<dbReference type="PANTHER" id="PTHR24421:SF10">
    <property type="entry name" value="NITRATE_NITRITE SENSOR PROTEIN NARQ"/>
    <property type="match status" value="1"/>
</dbReference>
<dbReference type="AlphaFoldDB" id="A0A366HTM6"/>
<evidence type="ECO:0000256" key="7">
    <source>
        <dbReference type="ARBA" id="ARBA00022840"/>
    </source>
</evidence>
<dbReference type="CDD" id="cd00156">
    <property type="entry name" value="REC"/>
    <property type="match status" value="1"/>
</dbReference>
<dbReference type="InterPro" id="IPR036890">
    <property type="entry name" value="HATPase_C_sf"/>
</dbReference>
<dbReference type="Proteomes" id="UP000253426">
    <property type="component" value="Unassembled WGS sequence"/>
</dbReference>
<evidence type="ECO:0000256" key="9">
    <source>
        <dbReference type="PROSITE-ProRule" id="PRU00169"/>
    </source>
</evidence>
<comment type="caution">
    <text evidence="13">The sequence shown here is derived from an EMBL/GenBank/DDBJ whole genome shotgun (WGS) entry which is preliminary data.</text>
</comment>